<dbReference type="EMBL" id="JABFTP020000124">
    <property type="protein sequence ID" value="KAL3279268.1"/>
    <property type="molecule type" value="Genomic_DNA"/>
</dbReference>
<comment type="caution">
    <text evidence="1">The sequence shown here is derived from an EMBL/GenBank/DDBJ whole genome shotgun (WGS) entry which is preliminary data.</text>
</comment>
<reference evidence="1 2" key="1">
    <citation type="journal article" date="2021" name="BMC Biol.">
        <title>Horizontally acquired antibacterial genes associated with adaptive radiation of ladybird beetles.</title>
        <authorList>
            <person name="Li H.S."/>
            <person name="Tang X.F."/>
            <person name="Huang Y.H."/>
            <person name="Xu Z.Y."/>
            <person name="Chen M.L."/>
            <person name="Du X.Y."/>
            <person name="Qiu B.Y."/>
            <person name="Chen P.T."/>
            <person name="Zhang W."/>
            <person name="Slipinski A."/>
            <person name="Escalona H.E."/>
            <person name="Waterhouse R.M."/>
            <person name="Zwick A."/>
            <person name="Pang H."/>
        </authorList>
    </citation>
    <scope>NUCLEOTIDE SEQUENCE [LARGE SCALE GENOMIC DNA]</scope>
    <source>
        <strain evidence="1">SYSU2018</strain>
    </source>
</reference>
<dbReference type="Gene3D" id="1.10.10.60">
    <property type="entry name" value="Homeodomain-like"/>
    <property type="match status" value="1"/>
</dbReference>
<gene>
    <name evidence="1" type="ORF">HHI36_016779</name>
</gene>
<evidence type="ECO:0000313" key="1">
    <source>
        <dbReference type="EMBL" id="KAL3279268.1"/>
    </source>
</evidence>
<evidence type="ECO:0000313" key="2">
    <source>
        <dbReference type="Proteomes" id="UP001516400"/>
    </source>
</evidence>
<accession>A0ABD2NKT6</accession>
<proteinExistence type="predicted"/>
<dbReference type="AlphaFoldDB" id="A0ABD2NKT6"/>
<name>A0ABD2NKT6_9CUCU</name>
<sequence length="109" mass="12722">MDILKKLNRGEKKCKFARQCDIGRASINDLKKTRKTVGHVRTMQYGQGKRKTLRVRDCPKVDKGIYMLFMQKRSRHTPISAEILKAKAIEFYESISEKVIWYPPVNHIG</sequence>
<dbReference type="Proteomes" id="UP001516400">
    <property type="component" value="Unassembled WGS sequence"/>
</dbReference>
<keyword evidence="2" id="KW-1185">Reference proteome</keyword>
<protein>
    <submittedName>
        <fullName evidence="1">Uncharacterized protein</fullName>
    </submittedName>
</protein>
<organism evidence="1 2">
    <name type="scientific">Cryptolaemus montrouzieri</name>
    <dbReference type="NCBI Taxonomy" id="559131"/>
    <lineage>
        <taxon>Eukaryota</taxon>
        <taxon>Metazoa</taxon>
        <taxon>Ecdysozoa</taxon>
        <taxon>Arthropoda</taxon>
        <taxon>Hexapoda</taxon>
        <taxon>Insecta</taxon>
        <taxon>Pterygota</taxon>
        <taxon>Neoptera</taxon>
        <taxon>Endopterygota</taxon>
        <taxon>Coleoptera</taxon>
        <taxon>Polyphaga</taxon>
        <taxon>Cucujiformia</taxon>
        <taxon>Coccinelloidea</taxon>
        <taxon>Coccinellidae</taxon>
        <taxon>Scymninae</taxon>
        <taxon>Scymnini</taxon>
        <taxon>Cryptolaemus</taxon>
    </lineage>
</organism>